<feature type="transmembrane region" description="Helical" evidence="10">
    <location>
        <begin position="12"/>
        <end position="29"/>
    </location>
</feature>
<sequence length="192" mass="22254">MDRTRENSSYKIYNKVILAVTNIFVITATCDLCGSISDYENFLDGACILTAFYMILYKRIEFHVKQSEIEKIINILHKRAQFIFISANERNRKKYCEYLQEEYALIILLGIIAFTLSSAFTFQSSKVAEAAYNCMWIGCPKGFINDLQFIIMRGQKPLAISAYPFYDFDFESFIKILSASCSYFTLIRTLNQ</sequence>
<evidence type="ECO:0000256" key="9">
    <source>
        <dbReference type="ARBA" id="ARBA00023224"/>
    </source>
</evidence>
<dbReference type="Proteomes" id="UP000594454">
    <property type="component" value="Chromosome 1"/>
</dbReference>
<evidence type="ECO:0000256" key="5">
    <source>
        <dbReference type="ARBA" id="ARBA00022725"/>
    </source>
</evidence>
<dbReference type="PANTHER" id="PTHR21137:SF35">
    <property type="entry name" value="ODORANT RECEPTOR 19A-RELATED"/>
    <property type="match status" value="1"/>
</dbReference>
<evidence type="ECO:0000256" key="8">
    <source>
        <dbReference type="ARBA" id="ARBA00023170"/>
    </source>
</evidence>
<evidence type="ECO:0000313" key="12">
    <source>
        <dbReference type="Proteomes" id="UP000594454"/>
    </source>
</evidence>
<dbReference type="InterPro" id="IPR004117">
    <property type="entry name" value="7tm6_olfct_rcpt"/>
</dbReference>
<comment type="subcellular location">
    <subcellularLocation>
        <location evidence="1">Cell membrane</location>
        <topology evidence="1">Multi-pass membrane protein</topology>
    </subcellularLocation>
</comment>
<keyword evidence="12" id="KW-1185">Reference proteome</keyword>
<evidence type="ECO:0000256" key="2">
    <source>
        <dbReference type="ARBA" id="ARBA00022475"/>
    </source>
</evidence>
<evidence type="ECO:0000256" key="7">
    <source>
        <dbReference type="ARBA" id="ARBA00023136"/>
    </source>
</evidence>
<keyword evidence="9" id="KW-0807">Transducer</keyword>
<keyword evidence="8" id="KW-0675">Receptor</keyword>
<keyword evidence="5" id="KW-0552">Olfaction</keyword>
<reference evidence="11 12" key="1">
    <citation type="submission" date="2020-11" db="EMBL/GenBank/DDBJ databases">
        <authorList>
            <person name="Wallbank WR R."/>
            <person name="Pardo Diaz C."/>
            <person name="Kozak K."/>
            <person name="Martin S."/>
            <person name="Jiggins C."/>
            <person name="Moest M."/>
            <person name="Warren A I."/>
            <person name="Generalovic N T."/>
            <person name="Byers J.R.P. K."/>
            <person name="Montejo-Kovacevich G."/>
            <person name="Yen C E."/>
        </authorList>
    </citation>
    <scope>NUCLEOTIDE SEQUENCE [LARGE SCALE GENOMIC DNA]</scope>
</reference>
<evidence type="ECO:0000256" key="3">
    <source>
        <dbReference type="ARBA" id="ARBA00022606"/>
    </source>
</evidence>
<keyword evidence="6 10" id="KW-1133">Transmembrane helix</keyword>
<dbReference type="GO" id="GO:0004984">
    <property type="term" value="F:olfactory receptor activity"/>
    <property type="evidence" value="ECO:0007669"/>
    <property type="project" value="InterPro"/>
</dbReference>
<evidence type="ECO:0000256" key="10">
    <source>
        <dbReference type="SAM" id="Phobius"/>
    </source>
</evidence>
<keyword evidence="2" id="KW-1003">Cell membrane</keyword>
<dbReference type="InParanoid" id="A0A7R8YMB8"/>
<dbReference type="GO" id="GO:0007165">
    <property type="term" value="P:signal transduction"/>
    <property type="evidence" value="ECO:0007669"/>
    <property type="project" value="UniProtKB-KW"/>
</dbReference>
<keyword evidence="4 10" id="KW-0812">Transmembrane</keyword>
<dbReference type="EMBL" id="LR899009">
    <property type="protein sequence ID" value="CAD7077307.1"/>
    <property type="molecule type" value="Genomic_DNA"/>
</dbReference>
<name>A0A7R8YMB8_HERIL</name>
<keyword evidence="3" id="KW-0716">Sensory transduction</keyword>
<dbReference type="Pfam" id="PF02949">
    <property type="entry name" value="7tm_6"/>
    <property type="match status" value="1"/>
</dbReference>
<feature type="transmembrane region" description="Helical" evidence="10">
    <location>
        <begin position="103"/>
        <end position="122"/>
    </location>
</feature>
<dbReference type="GO" id="GO:0005886">
    <property type="term" value="C:plasma membrane"/>
    <property type="evidence" value="ECO:0007669"/>
    <property type="project" value="UniProtKB-SubCell"/>
</dbReference>
<dbReference type="OrthoDB" id="6604226at2759"/>
<evidence type="ECO:0000256" key="1">
    <source>
        <dbReference type="ARBA" id="ARBA00004651"/>
    </source>
</evidence>
<proteinExistence type="predicted"/>
<keyword evidence="7 10" id="KW-0472">Membrane</keyword>
<dbReference type="GO" id="GO:0005549">
    <property type="term" value="F:odorant binding"/>
    <property type="evidence" value="ECO:0007669"/>
    <property type="project" value="InterPro"/>
</dbReference>
<dbReference type="PANTHER" id="PTHR21137">
    <property type="entry name" value="ODORANT RECEPTOR"/>
    <property type="match status" value="1"/>
</dbReference>
<evidence type="ECO:0000256" key="4">
    <source>
        <dbReference type="ARBA" id="ARBA00022692"/>
    </source>
</evidence>
<organism evidence="11 12">
    <name type="scientific">Hermetia illucens</name>
    <name type="common">Black soldier fly</name>
    <dbReference type="NCBI Taxonomy" id="343691"/>
    <lineage>
        <taxon>Eukaryota</taxon>
        <taxon>Metazoa</taxon>
        <taxon>Ecdysozoa</taxon>
        <taxon>Arthropoda</taxon>
        <taxon>Hexapoda</taxon>
        <taxon>Insecta</taxon>
        <taxon>Pterygota</taxon>
        <taxon>Neoptera</taxon>
        <taxon>Endopterygota</taxon>
        <taxon>Diptera</taxon>
        <taxon>Brachycera</taxon>
        <taxon>Stratiomyomorpha</taxon>
        <taxon>Stratiomyidae</taxon>
        <taxon>Hermetiinae</taxon>
        <taxon>Hermetia</taxon>
    </lineage>
</organism>
<evidence type="ECO:0000313" key="11">
    <source>
        <dbReference type="EMBL" id="CAD7077307.1"/>
    </source>
</evidence>
<evidence type="ECO:0000256" key="6">
    <source>
        <dbReference type="ARBA" id="ARBA00022989"/>
    </source>
</evidence>
<protein>
    <submittedName>
        <fullName evidence="11">Uncharacterized protein</fullName>
    </submittedName>
</protein>
<dbReference type="AlphaFoldDB" id="A0A7R8YMB8"/>
<accession>A0A7R8YMB8</accession>
<gene>
    <name evidence="11" type="ORF">HERILL_LOCUS665</name>
</gene>